<dbReference type="SUPFAM" id="SSF52540">
    <property type="entry name" value="P-loop containing nucleoside triphosphate hydrolases"/>
    <property type="match status" value="1"/>
</dbReference>
<sequence length="575" mass="63152">MLTTIFQLSQKPRQTLGRPMFFSILSAATQGAGLVLIAPFLTSLFAKDISTACLWLVAMSLVFLLYAGIQYYAQHISCVGGMMLAQELFDRLSSHIVTLPLSWFSSRRMGEVCQSMTKGVLDVMAVPAHLLRPILSAFVTPAAVLAFMIFYDWRIGLTAALAAPLLWGSYRFAGALAAKAEHARTAAAESVNSRIIEFATNQTMLRAYDHNHFFSGLVTKSMHQEHAAVHHLLKYGLPGMVLFSIALQIFFGAVIGQGVYLLLGGAITMPCLLAMLVLTVRFTEPLFQAVDLGCAIRVAENSVSRMNTILEAPSLPEPRHPKPLLPSAKPELCVSNMSFAYDTRPVLHDINFTAPFGQVTAIVGPSGAGKSTLFQLLSRFRDVSAGKITLGGVDLRKLSYAEFSSAISCVFQDTYLFAGTLAENIRMGNERCTYEEMNRAISLAGIDEMLRRLPQGAETQVGEGGTALSGGERQRIAIARAIIKNAPVLLLDEVTSALDYHNQLIIQNTITELRPTRTVVIIAHQLQTIQSADQIIFLNKEGSIECMGTHSELNRDCPQYRDFWKVKGQAQDWHF</sequence>
<dbReference type="Proteomes" id="UP000189733">
    <property type="component" value="Unassembled WGS sequence"/>
</dbReference>
<dbReference type="SUPFAM" id="SSF90123">
    <property type="entry name" value="ABC transporter transmembrane region"/>
    <property type="match status" value="1"/>
</dbReference>
<dbReference type="GO" id="GO:0016887">
    <property type="term" value="F:ATP hydrolysis activity"/>
    <property type="evidence" value="ECO:0007669"/>
    <property type="project" value="InterPro"/>
</dbReference>
<dbReference type="GO" id="GO:0005886">
    <property type="term" value="C:plasma membrane"/>
    <property type="evidence" value="ECO:0007669"/>
    <property type="project" value="UniProtKB-SubCell"/>
</dbReference>
<feature type="transmembrane region" description="Helical" evidence="9">
    <location>
        <begin position="130"/>
        <end position="151"/>
    </location>
</feature>
<evidence type="ECO:0000313" key="12">
    <source>
        <dbReference type="EMBL" id="SKA70106.1"/>
    </source>
</evidence>
<keyword evidence="3" id="KW-1003">Cell membrane</keyword>
<dbReference type="InterPro" id="IPR039421">
    <property type="entry name" value="Type_1_exporter"/>
</dbReference>
<keyword evidence="6 12" id="KW-0067">ATP-binding</keyword>
<evidence type="ECO:0000259" key="10">
    <source>
        <dbReference type="PROSITE" id="PS50893"/>
    </source>
</evidence>
<evidence type="ECO:0000256" key="5">
    <source>
        <dbReference type="ARBA" id="ARBA00022741"/>
    </source>
</evidence>
<dbReference type="PROSITE" id="PS50893">
    <property type="entry name" value="ABC_TRANSPORTER_2"/>
    <property type="match status" value="1"/>
</dbReference>
<accession>A0A1T4VYN6</accession>
<gene>
    <name evidence="12" type="ORF">SAMN02745702_01282</name>
</gene>
<proteinExistence type="predicted"/>
<feature type="transmembrane region" description="Helical" evidence="9">
    <location>
        <begin position="20"/>
        <end position="41"/>
    </location>
</feature>
<dbReference type="SMART" id="SM00382">
    <property type="entry name" value="AAA"/>
    <property type="match status" value="1"/>
</dbReference>
<dbReference type="InterPro" id="IPR027417">
    <property type="entry name" value="P-loop_NTPase"/>
</dbReference>
<keyword evidence="7 9" id="KW-1133">Transmembrane helix</keyword>
<dbReference type="Pfam" id="PF00664">
    <property type="entry name" value="ABC_membrane"/>
    <property type="match status" value="1"/>
</dbReference>
<dbReference type="GO" id="GO:0034040">
    <property type="term" value="F:ATPase-coupled lipid transmembrane transporter activity"/>
    <property type="evidence" value="ECO:0007669"/>
    <property type="project" value="TreeGrafter"/>
</dbReference>
<evidence type="ECO:0000256" key="6">
    <source>
        <dbReference type="ARBA" id="ARBA00022840"/>
    </source>
</evidence>
<evidence type="ECO:0000256" key="3">
    <source>
        <dbReference type="ARBA" id="ARBA00022475"/>
    </source>
</evidence>
<dbReference type="Gene3D" id="3.40.50.300">
    <property type="entry name" value="P-loop containing nucleotide triphosphate hydrolases"/>
    <property type="match status" value="1"/>
</dbReference>
<keyword evidence="13" id="KW-1185">Reference proteome</keyword>
<keyword evidence="4 9" id="KW-0812">Transmembrane</keyword>
<evidence type="ECO:0000313" key="13">
    <source>
        <dbReference type="Proteomes" id="UP000189733"/>
    </source>
</evidence>
<keyword evidence="8 9" id="KW-0472">Membrane</keyword>
<keyword evidence="2" id="KW-0813">Transport</keyword>
<dbReference type="EMBL" id="FUYA01000003">
    <property type="protein sequence ID" value="SKA70106.1"/>
    <property type="molecule type" value="Genomic_DNA"/>
</dbReference>
<evidence type="ECO:0000256" key="1">
    <source>
        <dbReference type="ARBA" id="ARBA00004651"/>
    </source>
</evidence>
<feature type="domain" description="ABC transmembrane type-1" evidence="11">
    <location>
        <begin position="20"/>
        <end position="292"/>
    </location>
</feature>
<evidence type="ECO:0000256" key="8">
    <source>
        <dbReference type="ARBA" id="ARBA00023136"/>
    </source>
</evidence>
<evidence type="ECO:0000256" key="9">
    <source>
        <dbReference type="SAM" id="Phobius"/>
    </source>
</evidence>
<dbReference type="STRING" id="1121442.SAMN02745702_01282"/>
<comment type="subcellular location">
    <subcellularLocation>
        <location evidence="1">Cell membrane</location>
        <topology evidence="1">Multi-pass membrane protein</topology>
    </subcellularLocation>
</comment>
<dbReference type="AlphaFoldDB" id="A0A1T4VYN6"/>
<evidence type="ECO:0000259" key="11">
    <source>
        <dbReference type="PROSITE" id="PS50929"/>
    </source>
</evidence>
<feature type="transmembrane region" description="Helical" evidence="9">
    <location>
        <begin position="53"/>
        <end position="73"/>
    </location>
</feature>
<dbReference type="InterPro" id="IPR003593">
    <property type="entry name" value="AAA+_ATPase"/>
</dbReference>
<dbReference type="GO" id="GO:0140359">
    <property type="term" value="F:ABC-type transporter activity"/>
    <property type="evidence" value="ECO:0007669"/>
    <property type="project" value="InterPro"/>
</dbReference>
<feature type="transmembrane region" description="Helical" evidence="9">
    <location>
        <begin position="232"/>
        <end position="253"/>
    </location>
</feature>
<dbReference type="RefSeq" id="WP_078684574.1">
    <property type="nucleotide sequence ID" value="NZ_FUYA01000003.1"/>
</dbReference>
<dbReference type="PANTHER" id="PTHR24221:SF397">
    <property type="entry name" value="ABC TRANSPORTER, ATP-BINDING TRANSMEMBRANE PROTEIN"/>
    <property type="match status" value="1"/>
</dbReference>
<reference evidence="12 13" key="1">
    <citation type="submission" date="2017-02" db="EMBL/GenBank/DDBJ databases">
        <authorList>
            <person name="Peterson S.W."/>
        </authorList>
    </citation>
    <scope>NUCLEOTIDE SEQUENCE [LARGE SCALE GENOMIC DNA]</scope>
    <source>
        <strain evidence="12 13">DSM 18034</strain>
    </source>
</reference>
<keyword evidence="5" id="KW-0547">Nucleotide-binding</keyword>
<dbReference type="GO" id="GO:0005524">
    <property type="term" value="F:ATP binding"/>
    <property type="evidence" value="ECO:0007669"/>
    <property type="project" value="UniProtKB-KW"/>
</dbReference>
<dbReference type="PROSITE" id="PS00211">
    <property type="entry name" value="ABC_TRANSPORTER_1"/>
    <property type="match status" value="1"/>
</dbReference>
<name>A0A1T4VYN6_9BACT</name>
<dbReference type="OrthoDB" id="9760168at2"/>
<dbReference type="Gene3D" id="1.20.1560.10">
    <property type="entry name" value="ABC transporter type 1, transmembrane domain"/>
    <property type="match status" value="1"/>
</dbReference>
<dbReference type="PANTHER" id="PTHR24221">
    <property type="entry name" value="ATP-BINDING CASSETTE SUB-FAMILY B"/>
    <property type="match status" value="1"/>
</dbReference>
<evidence type="ECO:0000256" key="4">
    <source>
        <dbReference type="ARBA" id="ARBA00022692"/>
    </source>
</evidence>
<dbReference type="InterPro" id="IPR017871">
    <property type="entry name" value="ABC_transporter-like_CS"/>
</dbReference>
<organism evidence="12 13">
    <name type="scientific">Desulfobaculum bizertense DSM 18034</name>
    <dbReference type="NCBI Taxonomy" id="1121442"/>
    <lineage>
        <taxon>Bacteria</taxon>
        <taxon>Pseudomonadati</taxon>
        <taxon>Thermodesulfobacteriota</taxon>
        <taxon>Desulfovibrionia</taxon>
        <taxon>Desulfovibrionales</taxon>
        <taxon>Desulfovibrionaceae</taxon>
        <taxon>Desulfobaculum</taxon>
    </lineage>
</organism>
<feature type="transmembrane region" description="Helical" evidence="9">
    <location>
        <begin position="259"/>
        <end position="278"/>
    </location>
</feature>
<dbReference type="FunFam" id="3.40.50.300:FF:000221">
    <property type="entry name" value="Multidrug ABC transporter ATP-binding protein"/>
    <property type="match status" value="1"/>
</dbReference>
<protein>
    <submittedName>
        <fullName evidence="12">ATP-binding cassette, subfamily B</fullName>
    </submittedName>
</protein>
<feature type="domain" description="ABC transporter" evidence="10">
    <location>
        <begin position="332"/>
        <end position="566"/>
    </location>
</feature>
<evidence type="ECO:0000256" key="2">
    <source>
        <dbReference type="ARBA" id="ARBA00022448"/>
    </source>
</evidence>
<evidence type="ECO:0000256" key="7">
    <source>
        <dbReference type="ARBA" id="ARBA00022989"/>
    </source>
</evidence>
<dbReference type="InterPro" id="IPR011527">
    <property type="entry name" value="ABC1_TM_dom"/>
</dbReference>
<dbReference type="InterPro" id="IPR036640">
    <property type="entry name" value="ABC1_TM_sf"/>
</dbReference>
<dbReference type="InterPro" id="IPR003439">
    <property type="entry name" value="ABC_transporter-like_ATP-bd"/>
</dbReference>
<dbReference type="Pfam" id="PF00005">
    <property type="entry name" value="ABC_tran"/>
    <property type="match status" value="1"/>
</dbReference>
<dbReference type="PROSITE" id="PS50929">
    <property type="entry name" value="ABC_TM1F"/>
    <property type="match status" value="1"/>
</dbReference>